<dbReference type="SUPFAM" id="SSF51905">
    <property type="entry name" value="FAD/NAD(P)-binding domain"/>
    <property type="match status" value="1"/>
</dbReference>
<keyword evidence="3" id="KW-0285">Flavoprotein</keyword>
<dbReference type="GO" id="GO:0004769">
    <property type="term" value="F:steroid Delta-isomerase activity"/>
    <property type="evidence" value="ECO:0007669"/>
    <property type="project" value="UniProtKB-EC"/>
</dbReference>
<evidence type="ECO:0000256" key="3">
    <source>
        <dbReference type="ARBA" id="ARBA00022630"/>
    </source>
</evidence>
<evidence type="ECO:0000256" key="4">
    <source>
        <dbReference type="ARBA" id="ARBA00022827"/>
    </source>
</evidence>
<comment type="pathway">
    <text evidence="11">Steroid metabolism; cholesterol degradation.</text>
</comment>
<comment type="cofactor">
    <cofactor evidence="1">
        <name>FAD</name>
        <dbReference type="ChEBI" id="CHEBI:57692"/>
    </cofactor>
</comment>
<protein>
    <recommendedName>
        <fullName evidence="13">Cholesterol oxidase</fullName>
        <ecNumber evidence="12">1.1.3.6</ecNumber>
        <ecNumber evidence="10">5.3.3.1</ecNumber>
    </recommendedName>
    <alternativeName>
        <fullName evidence="14">Cholesterol isomerase</fullName>
    </alternativeName>
</protein>
<gene>
    <name evidence="16" type="ORF">MNBD_GAMMA12-3307</name>
</gene>
<dbReference type="EC" id="1.1.3.6" evidence="12"/>
<dbReference type="PANTHER" id="PTHR47470:SF1">
    <property type="entry name" value="FAD-DEPENDENT OXIDOREDUCTASE 2 FAD BINDING DOMAIN-CONTAINING PROTEIN"/>
    <property type="match status" value="1"/>
</dbReference>
<dbReference type="Pfam" id="PF00732">
    <property type="entry name" value="GMC_oxred_N"/>
    <property type="match status" value="1"/>
</dbReference>
<dbReference type="SUPFAM" id="SSF53474">
    <property type="entry name" value="alpha/beta-Hydrolases"/>
    <property type="match status" value="1"/>
</dbReference>
<evidence type="ECO:0000256" key="6">
    <source>
        <dbReference type="ARBA" id="ARBA00023098"/>
    </source>
</evidence>
<feature type="non-terminal residue" evidence="16">
    <location>
        <position position="1"/>
    </location>
</feature>
<proteinExistence type="predicted"/>
<dbReference type="InterPro" id="IPR052542">
    <property type="entry name" value="Cholesterol_Oxidase"/>
</dbReference>
<dbReference type="AlphaFoldDB" id="A0A3B0XY41"/>
<evidence type="ECO:0000256" key="8">
    <source>
        <dbReference type="ARBA" id="ARBA00023221"/>
    </source>
</evidence>
<dbReference type="PANTHER" id="PTHR47470">
    <property type="entry name" value="CHOLESTEROL OXIDASE"/>
    <property type="match status" value="1"/>
</dbReference>
<keyword evidence="6" id="KW-0443">Lipid metabolism</keyword>
<dbReference type="GO" id="GO:0016995">
    <property type="term" value="F:cholesterol oxidase activity"/>
    <property type="evidence" value="ECO:0007669"/>
    <property type="project" value="UniProtKB-EC"/>
</dbReference>
<feature type="domain" description="Rhodanese" evidence="15">
    <location>
        <begin position="48"/>
        <end position="89"/>
    </location>
</feature>
<evidence type="ECO:0000313" key="16">
    <source>
        <dbReference type="EMBL" id="VAW73305.1"/>
    </source>
</evidence>
<dbReference type="InterPro" id="IPR007867">
    <property type="entry name" value="GMC_OxRtase_C"/>
</dbReference>
<dbReference type="InterPro" id="IPR036188">
    <property type="entry name" value="FAD/NAD-bd_sf"/>
</dbReference>
<dbReference type="Pfam" id="PF00561">
    <property type="entry name" value="Abhydrolase_1"/>
    <property type="match status" value="1"/>
</dbReference>
<evidence type="ECO:0000259" key="15">
    <source>
        <dbReference type="PROSITE" id="PS50206"/>
    </source>
</evidence>
<name>A0A3B0XY41_9ZZZZ</name>
<keyword evidence="4" id="KW-0274">FAD</keyword>
<dbReference type="EMBL" id="UOFL01000043">
    <property type="protein sequence ID" value="VAW73305.1"/>
    <property type="molecule type" value="Genomic_DNA"/>
</dbReference>
<evidence type="ECO:0000256" key="12">
    <source>
        <dbReference type="ARBA" id="ARBA00049723"/>
    </source>
</evidence>
<dbReference type="GO" id="GO:0008203">
    <property type="term" value="P:cholesterol metabolic process"/>
    <property type="evidence" value="ECO:0007669"/>
    <property type="project" value="UniProtKB-KW"/>
</dbReference>
<dbReference type="InterPro" id="IPR000172">
    <property type="entry name" value="GMC_OxRdtase_N"/>
</dbReference>
<evidence type="ECO:0000256" key="7">
    <source>
        <dbReference type="ARBA" id="ARBA00023166"/>
    </source>
</evidence>
<dbReference type="EC" id="5.3.3.1" evidence="10"/>
<dbReference type="Gene3D" id="3.40.50.1820">
    <property type="entry name" value="alpha/beta hydrolase"/>
    <property type="match status" value="1"/>
</dbReference>
<keyword evidence="8" id="KW-0753">Steroid metabolism</keyword>
<dbReference type="InterPro" id="IPR001763">
    <property type="entry name" value="Rhodanese-like_dom"/>
</dbReference>
<evidence type="ECO:0000256" key="5">
    <source>
        <dbReference type="ARBA" id="ARBA00023002"/>
    </source>
</evidence>
<dbReference type="Pfam" id="PF05199">
    <property type="entry name" value="GMC_oxred_C"/>
    <property type="match status" value="1"/>
</dbReference>
<organism evidence="16">
    <name type="scientific">hydrothermal vent metagenome</name>
    <dbReference type="NCBI Taxonomy" id="652676"/>
    <lineage>
        <taxon>unclassified sequences</taxon>
        <taxon>metagenomes</taxon>
        <taxon>ecological metagenomes</taxon>
    </lineage>
</organism>
<keyword evidence="9" id="KW-0413">Isomerase</keyword>
<evidence type="ECO:0000256" key="2">
    <source>
        <dbReference type="ARBA" id="ARBA00022548"/>
    </source>
</evidence>
<reference evidence="16" key="1">
    <citation type="submission" date="2018-06" db="EMBL/GenBank/DDBJ databases">
        <authorList>
            <person name="Zhirakovskaya E."/>
        </authorList>
    </citation>
    <scope>NUCLEOTIDE SEQUENCE</scope>
</reference>
<keyword evidence="5" id="KW-0560">Oxidoreductase</keyword>
<evidence type="ECO:0000256" key="9">
    <source>
        <dbReference type="ARBA" id="ARBA00023235"/>
    </source>
</evidence>
<accession>A0A3B0XY41</accession>
<dbReference type="InterPro" id="IPR029058">
    <property type="entry name" value="AB_hydrolase_fold"/>
</dbReference>
<dbReference type="PROSITE" id="PS50206">
    <property type="entry name" value="RHODANESE_3"/>
    <property type="match status" value="1"/>
</dbReference>
<evidence type="ECO:0000256" key="10">
    <source>
        <dbReference type="ARBA" id="ARBA00038856"/>
    </source>
</evidence>
<evidence type="ECO:0000256" key="1">
    <source>
        <dbReference type="ARBA" id="ARBA00001974"/>
    </source>
</evidence>
<dbReference type="InterPro" id="IPR000073">
    <property type="entry name" value="AB_hydrolase_1"/>
</dbReference>
<keyword evidence="2" id="KW-0153">Cholesterol metabolism</keyword>
<dbReference type="GO" id="GO:0050660">
    <property type="term" value="F:flavin adenine dinucleotide binding"/>
    <property type="evidence" value="ECO:0007669"/>
    <property type="project" value="InterPro"/>
</dbReference>
<keyword evidence="7" id="KW-1207">Sterol metabolism</keyword>
<evidence type="ECO:0000256" key="11">
    <source>
        <dbReference type="ARBA" id="ARBA00049645"/>
    </source>
</evidence>
<evidence type="ECO:0000256" key="14">
    <source>
        <dbReference type="ARBA" id="ARBA00049778"/>
    </source>
</evidence>
<sequence>YKSKHHRYNSSINYEILRQSKDLKQLAEGVSMYYLSSPYTQMDEHYEIVIIGSGYGASIAASRLARAGRNVCVLERGREFQPGDYPDSLLSASGEVQLNTPNGTIDKYFNNEIGLFDFRLNEEINVFKGCGLGGTSLVNANVSLRPDARVYEKEGWPEELRDDVKQGLEAGFVNAIDMLKPVEYPSQNSVLDKYKAMDKCAKETGAVCRRVPINVSFYNGVNHVGVNQPACNNCGDCISGCNEGSKNTLIMNYLPDAVNHGAVIFTKIEVRYLEQDGDKWRIYYQIKDAKKGNFDAADSFLSADIVWLGAGSLGSTEVLLRSKEKGLKLSNATGQHFTGNGDVLAFSYNGVNSINGVGYGKSKRTERNDVGPCITSAIDLRDSENVDNGIIIEEGSLPGALSAIIPAILKSSKLLGSSTNTETGMLGKMRQRFREWITSARGAYYGATKNTQTFLVMGHDDGAGVMNLKNDKLRIHWPKVGEQDIFKQIDNKLLSISAPLKGHFVRNPIWTNWLGHDLVSVHPLGGCVMGPSAKEGVVNHAGQVYSAISGTDVYKGLYVGDGSIIPTPLGVNPLLTISALAERNVKIIADAHQWTLNYATYVPEEEVGIERKLGIQFTEKMVGYVSNESAGDSLQDYKESELLGKSADQKCKFTLTIRSEDLDLMLDDEAHIGQAAGTVTIPMLSPQAMTVSHGEFHLFVNDPESHNIREMQYALNLTAEDGQQYYFYGFKVVRNDPGLDVVKDTTTLYTSVYEGNDKTGALLARGIIYIELSDFMQQMGSVTVLNAQTHKQRIAALARFSQYFTGTMVDVYGGIFNGLNYFDPDAVGRKRRRLNVGPPEIHEFTTEDNTQLRLTRYQGGKKGPVILSHGLGVSSLIFSIDTIRTNLLEYLYANEYDIWLLDYRCSILLPASEEQSDGDVMATQDYPAAVAKVREVTKAESVQMVVHCFGSTIFFMAMLAGLEGVRSAVSSQIATDIVVPPLTRIKAGLHMPDFLKFVGINSLTAYVTENSDWRKKLFDKALKFQPTQREERCSNPVCHRIQFMYGTLYEHDQLNLATHLAMHEMFGVASMKAIDHLGTMINAGHLVNYEGKEVYMPHLDRLAIPLLFIHGEENKCYYPESTERTVAQLSAVNGEELYERKVIKNYGHIDCIFGKNAVDDIYPLILEHLEKTAII</sequence>
<dbReference type="Gene3D" id="3.50.50.60">
    <property type="entry name" value="FAD/NAD(P)-binding domain"/>
    <property type="match status" value="3"/>
</dbReference>
<evidence type="ECO:0000256" key="13">
    <source>
        <dbReference type="ARBA" id="ARBA00049744"/>
    </source>
</evidence>